<dbReference type="EMBL" id="FUKR01000009">
    <property type="protein sequence ID" value="SJN19088.1"/>
    <property type="molecule type" value="Genomic_DNA"/>
</dbReference>
<evidence type="ECO:0000313" key="6">
    <source>
        <dbReference type="Proteomes" id="UP000196778"/>
    </source>
</evidence>
<dbReference type="EC" id="2.2.1.1" evidence="5"/>
<evidence type="ECO:0000256" key="1">
    <source>
        <dbReference type="ARBA" id="ARBA00001964"/>
    </source>
</evidence>
<evidence type="ECO:0000259" key="4">
    <source>
        <dbReference type="Pfam" id="PF00456"/>
    </source>
</evidence>
<dbReference type="InterPro" id="IPR005474">
    <property type="entry name" value="Transketolase_N"/>
</dbReference>
<dbReference type="CDD" id="cd02012">
    <property type="entry name" value="TPP_TK"/>
    <property type="match status" value="1"/>
</dbReference>
<reference evidence="6" key="1">
    <citation type="submission" date="2017-02" db="EMBL/GenBank/DDBJ databases">
        <authorList>
            <person name="Dridi B."/>
        </authorList>
    </citation>
    <scope>NUCLEOTIDE SEQUENCE [LARGE SCALE GENOMIC DNA]</scope>
    <source>
        <strain evidence="6">EB411</strain>
    </source>
</reference>
<keyword evidence="5" id="KW-0808">Transferase</keyword>
<dbReference type="Gene3D" id="3.40.50.970">
    <property type="match status" value="1"/>
</dbReference>
<keyword evidence="3" id="KW-0786">Thiamine pyrophosphate</keyword>
<feature type="domain" description="Transketolase N-terminal" evidence="4">
    <location>
        <begin position="17"/>
        <end position="287"/>
    </location>
</feature>
<proteinExistence type="inferred from homology"/>
<sequence length="295" mass="31754">MNLTPPQRPSTDELRLLADTGRWNVISTVAASKAGHIGGPLSAMDLLVALYFGQLRIDPAQPRHPERDRFILSKGHNAIALYTVLAQRGYFPESELASFDHGDSRLQGHPDMKLTPGVDASTGSLGQGLSAGAGMALGAKRRGLDAHTWVMLGDGELGEGMVWETVLSAPRFGLDNLTAIVDVNGLQQYGWPAGESDRFDRSEPLGHVDLGAVFTGFGWTVHDIDGHDFTAIFDAFDAAEAARNHAGRPSVILARTAKGRGVSFTEGTYTWHNGVATEEQLRTAKAELLEKGEVR</sequence>
<dbReference type="GO" id="GO:0000287">
    <property type="term" value="F:magnesium ion binding"/>
    <property type="evidence" value="ECO:0007669"/>
    <property type="project" value="UniProtKB-ARBA"/>
</dbReference>
<evidence type="ECO:0000256" key="3">
    <source>
        <dbReference type="ARBA" id="ARBA00023052"/>
    </source>
</evidence>
<keyword evidence="6" id="KW-1185">Reference proteome</keyword>
<dbReference type="Pfam" id="PF00456">
    <property type="entry name" value="Transketolase_N"/>
    <property type="match status" value="1"/>
</dbReference>
<dbReference type="PANTHER" id="PTHR47514">
    <property type="entry name" value="TRANSKETOLASE N-TERMINAL SECTION-RELATED"/>
    <property type="match status" value="1"/>
</dbReference>
<comment type="similarity">
    <text evidence="2">Belongs to the transketolase family.</text>
</comment>
<dbReference type="AlphaFoldDB" id="A0A1R4IH72"/>
<comment type="cofactor">
    <cofactor evidence="1">
        <name>thiamine diphosphate</name>
        <dbReference type="ChEBI" id="CHEBI:58937"/>
    </cofactor>
</comment>
<protein>
    <submittedName>
        <fullName evidence="5">Transketolase, N-terminal section</fullName>
        <ecNumber evidence="5">2.2.1.1</ecNumber>
    </submittedName>
</protein>
<evidence type="ECO:0000313" key="5">
    <source>
        <dbReference type="EMBL" id="SJN19088.1"/>
    </source>
</evidence>
<dbReference type="OrthoDB" id="9759664at2"/>
<evidence type="ECO:0000256" key="2">
    <source>
        <dbReference type="ARBA" id="ARBA00007131"/>
    </source>
</evidence>
<dbReference type="SUPFAM" id="SSF52518">
    <property type="entry name" value="Thiamin diphosphate-binding fold (THDP-binding)"/>
    <property type="match status" value="1"/>
</dbReference>
<organism evidence="5 6">
    <name type="scientific">Mycetocola reblochoni REB411</name>
    <dbReference type="NCBI Taxonomy" id="1255698"/>
    <lineage>
        <taxon>Bacteria</taxon>
        <taxon>Bacillati</taxon>
        <taxon>Actinomycetota</taxon>
        <taxon>Actinomycetes</taxon>
        <taxon>Micrococcales</taxon>
        <taxon>Microbacteriaceae</taxon>
        <taxon>Mycetocola</taxon>
    </lineage>
</organism>
<name>A0A1R4IH72_9MICO</name>
<gene>
    <name evidence="5" type="ORF">FM119_01755</name>
</gene>
<dbReference type="PANTHER" id="PTHR47514:SF1">
    <property type="entry name" value="TRANSKETOLASE N-TERMINAL SECTION-RELATED"/>
    <property type="match status" value="1"/>
</dbReference>
<accession>A0A1R4IH72</accession>
<dbReference type="Proteomes" id="UP000196778">
    <property type="component" value="Unassembled WGS sequence"/>
</dbReference>
<dbReference type="InterPro" id="IPR029061">
    <property type="entry name" value="THDP-binding"/>
</dbReference>
<dbReference type="RefSeq" id="WP_087135974.1">
    <property type="nucleotide sequence ID" value="NZ_FUKR01000009.1"/>
</dbReference>
<dbReference type="GO" id="GO:0004802">
    <property type="term" value="F:transketolase activity"/>
    <property type="evidence" value="ECO:0007669"/>
    <property type="project" value="UniProtKB-EC"/>
</dbReference>